<dbReference type="InterPro" id="IPR050301">
    <property type="entry name" value="NTE"/>
</dbReference>
<dbReference type="PANTHER" id="PTHR14226">
    <property type="entry name" value="NEUROPATHY TARGET ESTERASE/SWISS CHEESE D.MELANOGASTER"/>
    <property type="match status" value="1"/>
</dbReference>
<evidence type="ECO:0000256" key="3">
    <source>
        <dbReference type="ARBA" id="ARBA00023098"/>
    </source>
</evidence>
<evidence type="ECO:0000256" key="2">
    <source>
        <dbReference type="ARBA" id="ARBA00022963"/>
    </source>
</evidence>
<dbReference type="GO" id="GO:0016787">
    <property type="term" value="F:hydrolase activity"/>
    <property type="evidence" value="ECO:0007669"/>
    <property type="project" value="UniProtKB-UniRule"/>
</dbReference>
<dbReference type="AlphaFoldDB" id="C5T849"/>
<feature type="coiled-coil region" evidence="5">
    <location>
        <begin position="291"/>
        <end position="318"/>
    </location>
</feature>
<dbReference type="CDD" id="cd07205">
    <property type="entry name" value="Pat_PNPLA6_PNPLA7_NTE1_like"/>
    <property type="match status" value="1"/>
</dbReference>
<dbReference type="OrthoDB" id="5290098at2"/>
<dbReference type="EMBL" id="ACQT01000135">
    <property type="protein sequence ID" value="EER59351.1"/>
    <property type="molecule type" value="Genomic_DNA"/>
</dbReference>
<evidence type="ECO:0000256" key="5">
    <source>
        <dbReference type="SAM" id="Coils"/>
    </source>
</evidence>
<dbReference type="GO" id="GO:0016042">
    <property type="term" value="P:lipid catabolic process"/>
    <property type="evidence" value="ECO:0007669"/>
    <property type="project" value="UniProtKB-UniRule"/>
</dbReference>
<dbReference type="Pfam" id="PF01734">
    <property type="entry name" value="Patatin"/>
    <property type="match status" value="1"/>
</dbReference>
<gene>
    <name evidence="8" type="ORF">AcdelDRAFT_3079</name>
</gene>
<dbReference type="Proteomes" id="UP000003856">
    <property type="component" value="Unassembled WGS sequence"/>
</dbReference>
<keyword evidence="2 4" id="KW-0442">Lipid degradation</keyword>
<name>C5T849_ACIDE</name>
<accession>C5T849</accession>
<keyword evidence="5" id="KW-0175">Coiled coil</keyword>
<dbReference type="Gene3D" id="3.40.1090.10">
    <property type="entry name" value="Cytosolic phospholipase A2 catalytic domain"/>
    <property type="match status" value="1"/>
</dbReference>
<feature type="signal peptide" evidence="6">
    <location>
        <begin position="1"/>
        <end position="19"/>
    </location>
</feature>
<dbReference type="PATRIC" id="fig|573060.9.peg.1966"/>
<comment type="caution">
    <text evidence="8">The sequence shown here is derived from an EMBL/GenBank/DDBJ whole genome shotgun (WGS) entry which is preliminary data.</text>
</comment>
<keyword evidence="9" id="KW-1185">Reference proteome</keyword>
<evidence type="ECO:0000313" key="9">
    <source>
        <dbReference type="Proteomes" id="UP000003856"/>
    </source>
</evidence>
<keyword evidence="1 4" id="KW-0378">Hydrolase</keyword>
<feature type="short sequence motif" description="GXSXG" evidence="4">
    <location>
        <begin position="83"/>
        <end position="87"/>
    </location>
</feature>
<keyword evidence="3 4" id="KW-0443">Lipid metabolism</keyword>
<feature type="chain" id="PRO_5002954946" evidence="6">
    <location>
        <begin position="20"/>
        <end position="349"/>
    </location>
</feature>
<sequence length="349" mass="36013">MRLEGFLRPLALVAGGLLAACGSAPPAKPAAATEPAATANAAPAAPPVKIGIALGGGAAKGFAHIGVIKMLEANGFAPSVIAGTSAGSVVGALYASGMNGFEMQERAVALDETKIRDLQLSSGGLVQGQKLEDYVNEQVRRKPLEQLAKPFVAVATRLEDGERTVFARGNTGQAVRASSSVPGVFQPVSIGKYHFVDGGIVSPVPVDAARQLGADVVVAVDISNKARGQSPANMLGALGQSIAIMGQKLGQAELARADVVIRPHVLDIGPAEFSQRASAIVEGEKAALAAMPQIRERVAQLQAERTRAAQQAQQKVIEAEHRACMDNRSRLQRLAGMAGLDDACPTAAK</sequence>
<dbReference type="InterPro" id="IPR002641">
    <property type="entry name" value="PNPLA_dom"/>
</dbReference>
<dbReference type="PROSITE" id="PS51635">
    <property type="entry name" value="PNPLA"/>
    <property type="match status" value="1"/>
</dbReference>
<reference evidence="8 9" key="1">
    <citation type="submission" date="2009-05" db="EMBL/GenBank/DDBJ databases">
        <title>The draft genome of Acidovorax delafieldii 2AN.</title>
        <authorList>
            <consortium name="US DOE Joint Genome Institute (JGI-PGF)"/>
            <person name="Lucas S."/>
            <person name="Copeland A."/>
            <person name="Lapidus A."/>
            <person name="Glavina del Rio T."/>
            <person name="Tice H."/>
            <person name="Bruce D."/>
            <person name="Goodwin L."/>
            <person name="Pitluck S."/>
            <person name="Larimer F."/>
            <person name="Land M.L."/>
            <person name="Hauser L."/>
            <person name="Shelobolina E.S."/>
            <person name="Picardal F."/>
            <person name="Roden E."/>
            <person name="Emerson D."/>
        </authorList>
    </citation>
    <scope>NUCLEOTIDE SEQUENCE [LARGE SCALE GENOMIC DNA]</scope>
    <source>
        <strain evidence="8 9">2AN</strain>
    </source>
</reference>
<dbReference type="PANTHER" id="PTHR14226:SF76">
    <property type="entry name" value="NTE FAMILY PROTEIN RSSA"/>
    <property type="match status" value="1"/>
</dbReference>
<proteinExistence type="predicted"/>
<feature type="short sequence motif" description="DGA/G" evidence="4">
    <location>
        <begin position="197"/>
        <end position="199"/>
    </location>
</feature>
<evidence type="ECO:0000256" key="4">
    <source>
        <dbReference type="PROSITE-ProRule" id="PRU01161"/>
    </source>
</evidence>
<feature type="active site" description="Nucleophile" evidence="4">
    <location>
        <position position="85"/>
    </location>
</feature>
<protein>
    <submittedName>
        <fullName evidence="8">Patatin</fullName>
    </submittedName>
</protein>
<keyword evidence="6" id="KW-0732">Signal</keyword>
<comment type="caution">
    <text evidence="4">Lacks conserved residue(s) required for the propagation of feature annotation.</text>
</comment>
<feature type="domain" description="PNPLA" evidence="7">
    <location>
        <begin position="52"/>
        <end position="210"/>
    </location>
</feature>
<organism evidence="8 9">
    <name type="scientific">Acidovorax delafieldii 2AN</name>
    <dbReference type="NCBI Taxonomy" id="573060"/>
    <lineage>
        <taxon>Bacteria</taxon>
        <taxon>Pseudomonadati</taxon>
        <taxon>Pseudomonadota</taxon>
        <taxon>Betaproteobacteria</taxon>
        <taxon>Burkholderiales</taxon>
        <taxon>Comamonadaceae</taxon>
        <taxon>Acidovorax</taxon>
    </lineage>
</organism>
<feature type="active site" description="Proton acceptor" evidence="4">
    <location>
        <position position="197"/>
    </location>
</feature>
<dbReference type="SUPFAM" id="SSF52151">
    <property type="entry name" value="FabD/lysophospholipase-like"/>
    <property type="match status" value="1"/>
</dbReference>
<evidence type="ECO:0000256" key="1">
    <source>
        <dbReference type="ARBA" id="ARBA00022801"/>
    </source>
</evidence>
<dbReference type="InterPro" id="IPR016035">
    <property type="entry name" value="Acyl_Trfase/lysoPLipase"/>
</dbReference>
<evidence type="ECO:0000256" key="6">
    <source>
        <dbReference type="SAM" id="SignalP"/>
    </source>
</evidence>
<evidence type="ECO:0000259" key="7">
    <source>
        <dbReference type="PROSITE" id="PS51635"/>
    </source>
</evidence>
<evidence type="ECO:0000313" key="8">
    <source>
        <dbReference type="EMBL" id="EER59351.1"/>
    </source>
</evidence>
<dbReference type="PROSITE" id="PS51257">
    <property type="entry name" value="PROKAR_LIPOPROTEIN"/>
    <property type="match status" value="1"/>
</dbReference>
<dbReference type="RefSeq" id="WP_005798276.1">
    <property type="nucleotide sequence ID" value="NZ_ACQT01000135.1"/>
</dbReference>